<dbReference type="GeneID" id="104742667"/>
<evidence type="ECO:0000313" key="1">
    <source>
        <dbReference type="Proteomes" id="UP000694864"/>
    </source>
</evidence>
<keyword evidence="1" id="KW-1185">Reference proteome</keyword>
<evidence type="ECO:0000313" key="2">
    <source>
        <dbReference type="RefSeq" id="XP_010461985.1"/>
    </source>
</evidence>
<dbReference type="Proteomes" id="UP000694864">
    <property type="component" value="Chromosome 14"/>
</dbReference>
<reference evidence="1" key="1">
    <citation type="journal article" date="2014" name="Nat. Commun.">
        <title>The emerging biofuel crop Camelina sativa retains a highly undifferentiated hexaploid genome structure.</title>
        <authorList>
            <person name="Kagale S."/>
            <person name="Koh C."/>
            <person name="Nixon J."/>
            <person name="Bollina V."/>
            <person name="Clarke W.E."/>
            <person name="Tuteja R."/>
            <person name="Spillane C."/>
            <person name="Robinson S.J."/>
            <person name="Links M.G."/>
            <person name="Clarke C."/>
            <person name="Higgins E.E."/>
            <person name="Huebert T."/>
            <person name="Sharpe A.G."/>
            <person name="Parkin I.A."/>
        </authorList>
    </citation>
    <scope>NUCLEOTIDE SEQUENCE [LARGE SCALE GENOMIC DNA]</scope>
    <source>
        <strain evidence="1">cv. DH55</strain>
    </source>
</reference>
<protein>
    <submittedName>
        <fullName evidence="2">Uncharacterized protein LOC104742667</fullName>
    </submittedName>
</protein>
<name>A0ABM0VW88_CAMSA</name>
<gene>
    <name evidence="2" type="primary">LOC104742667</name>
</gene>
<accession>A0ABM0VW88</accession>
<dbReference type="RefSeq" id="XP_010461985.1">
    <property type="nucleotide sequence ID" value="XM_010463683.2"/>
</dbReference>
<proteinExistence type="predicted"/>
<reference evidence="2" key="2">
    <citation type="submission" date="2025-08" db="UniProtKB">
        <authorList>
            <consortium name="RefSeq"/>
        </authorList>
    </citation>
    <scope>IDENTIFICATION</scope>
    <source>
        <tissue evidence="2">Leaf</tissue>
    </source>
</reference>
<organism evidence="1 2">
    <name type="scientific">Camelina sativa</name>
    <name type="common">False flax</name>
    <name type="synonym">Myagrum sativum</name>
    <dbReference type="NCBI Taxonomy" id="90675"/>
    <lineage>
        <taxon>Eukaryota</taxon>
        <taxon>Viridiplantae</taxon>
        <taxon>Streptophyta</taxon>
        <taxon>Embryophyta</taxon>
        <taxon>Tracheophyta</taxon>
        <taxon>Spermatophyta</taxon>
        <taxon>Magnoliopsida</taxon>
        <taxon>eudicotyledons</taxon>
        <taxon>Gunneridae</taxon>
        <taxon>Pentapetalae</taxon>
        <taxon>rosids</taxon>
        <taxon>malvids</taxon>
        <taxon>Brassicales</taxon>
        <taxon>Brassicaceae</taxon>
        <taxon>Camelineae</taxon>
        <taxon>Camelina</taxon>
    </lineage>
</organism>
<sequence>MGPLRGWRSGRYTNSKAKVPFLGFGAANQHRAVLLLWLNVDNMTYKKNLITVSQISLSSINHSHSPCFSSSLSWLLTAPLRLEFEKGRIFVSKLIVSFGFTLQTL</sequence>